<protein>
    <submittedName>
        <fullName evidence="2">Uncharacterized protein</fullName>
    </submittedName>
</protein>
<comment type="caution">
    <text evidence="2">The sequence shown here is derived from an EMBL/GenBank/DDBJ whole genome shotgun (WGS) entry which is preliminary data.</text>
</comment>
<organism evidence="2 3">
    <name type="scientific">Streptomyces chryseus</name>
    <dbReference type="NCBI Taxonomy" id="68186"/>
    <lineage>
        <taxon>Bacteria</taxon>
        <taxon>Bacillati</taxon>
        <taxon>Actinomycetota</taxon>
        <taxon>Actinomycetes</taxon>
        <taxon>Kitasatosporales</taxon>
        <taxon>Streptomycetaceae</taxon>
        <taxon>Streptomyces</taxon>
    </lineage>
</organism>
<feature type="region of interest" description="Disordered" evidence="1">
    <location>
        <begin position="14"/>
        <end position="45"/>
    </location>
</feature>
<sequence>MAVLRVTEYPNFDALLDGEGSANVKPTATPTSSSPTSAPDHPADEYLTADQTTDLVAGSPTSSSTTPVTVVDMIEHLDLGEGTACWRSAQVPATPPR</sequence>
<dbReference type="Proteomes" id="UP000599437">
    <property type="component" value="Unassembled WGS sequence"/>
</dbReference>
<name>A0ABQ3E1T3_9ACTN</name>
<keyword evidence="3" id="KW-1185">Reference proteome</keyword>
<evidence type="ECO:0000313" key="3">
    <source>
        <dbReference type="Proteomes" id="UP000599437"/>
    </source>
</evidence>
<dbReference type="EMBL" id="BMVO01000023">
    <property type="protein sequence ID" value="GHB22979.1"/>
    <property type="molecule type" value="Genomic_DNA"/>
</dbReference>
<gene>
    <name evidence="2" type="ORF">GCM10010346_53200</name>
</gene>
<evidence type="ECO:0000256" key="1">
    <source>
        <dbReference type="SAM" id="MobiDB-lite"/>
    </source>
</evidence>
<accession>A0ABQ3E1T3</accession>
<feature type="compositionally biased region" description="Low complexity" evidence="1">
    <location>
        <begin position="26"/>
        <end position="39"/>
    </location>
</feature>
<reference evidence="3" key="1">
    <citation type="journal article" date="2019" name="Int. J. Syst. Evol. Microbiol.">
        <title>The Global Catalogue of Microorganisms (GCM) 10K type strain sequencing project: providing services to taxonomists for standard genome sequencing and annotation.</title>
        <authorList>
            <consortium name="The Broad Institute Genomics Platform"/>
            <consortium name="The Broad Institute Genome Sequencing Center for Infectious Disease"/>
            <person name="Wu L."/>
            <person name="Ma J."/>
        </authorList>
    </citation>
    <scope>NUCLEOTIDE SEQUENCE [LARGE SCALE GENOMIC DNA]</scope>
    <source>
        <strain evidence="3">JCM 4737</strain>
    </source>
</reference>
<evidence type="ECO:0000313" key="2">
    <source>
        <dbReference type="EMBL" id="GHB22979.1"/>
    </source>
</evidence>
<proteinExistence type="predicted"/>